<evidence type="ECO:0000313" key="2">
    <source>
        <dbReference type="Proteomes" id="UP000540423"/>
    </source>
</evidence>
<proteinExistence type="predicted"/>
<reference evidence="1 2" key="1">
    <citation type="submission" date="2020-08" db="EMBL/GenBank/DDBJ databases">
        <title>Genomic Encyclopedia of Type Strains, Phase IV (KMG-IV): sequencing the most valuable type-strain genomes for metagenomic binning, comparative biology and taxonomic classification.</title>
        <authorList>
            <person name="Goeker M."/>
        </authorList>
    </citation>
    <scope>NUCLEOTIDE SEQUENCE [LARGE SCALE GENOMIC DNA]</scope>
    <source>
        <strain evidence="1 2">DSM 40141</strain>
    </source>
</reference>
<dbReference type="EMBL" id="JACHEM010000031">
    <property type="protein sequence ID" value="MBB6439930.1"/>
    <property type="molecule type" value="Genomic_DNA"/>
</dbReference>
<evidence type="ECO:0000313" key="1">
    <source>
        <dbReference type="EMBL" id="MBB6439930.1"/>
    </source>
</evidence>
<name>A0A7X0HLK0_9ACTN</name>
<dbReference type="RefSeq" id="WP_185036413.1">
    <property type="nucleotide sequence ID" value="NZ_BNBN01000035.1"/>
</dbReference>
<sequence length="73" mass="7758">MTQGADIEIIESSNSEAGFLVPNRVRINGTEVAIPGGASIQVSEINESSIISVTLTLFVKSLTIKQERPKGQS</sequence>
<dbReference type="Proteomes" id="UP000540423">
    <property type="component" value="Unassembled WGS sequence"/>
</dbReference>
<comment type="caution">
    <text evidence="1">The sequence shown here is derived from an EMBL/GenBank/DDBJ whole genome shotgun (WGS) entry which is preliminary data.</text>
</comment>
<gene>
    <name evidence="1" type="ORF">HNQ79_006442</name>
</gene>
<keyword evidence="2" id="KW-1185">Reference proteome</keyword>
<dbReference type="AlphaFoldDB" id="A0A7X0HLK0"/>
<accession>A0A7X0HLK0</accession>
<organism evidence="1 2">
    <name type="scientific">Streptomyces candidus</name>
    <dbReference type="NCBI Taxonomy" id="67283"/>
    <lineage>
        <taxon>Bacteria</taxon>
        <taxon>Bacillati</taxon>
        <taxon>Actinomycetota</taxon>
        <taxon>Actinomycetes</taxon>
        <taxon>Kitasatosporales</taxon>
        <taxon>Streptomycetaceae</taxon>
        <taxon>Streptomyces</taxon>
    </lineage>
</organism>
<protein>
    <submittedName>
        <fullName evidence="1">Tagatose-1,6-bisphosphate aldolase non-catalytic subunit AgaZ/GatZ</fullName>
    </submittedName>
</protein>